<keyword evidence="2" id="KW-1185">Reference proteome</keyword>
<dbReference type="Proteomes" id="UP000092445">
    <property type="component" value="Unassembled WGS sequence"/>
</dbReference>
<reference evidence="1" key="2">
    <citation type="submission" date="2020-05" db="UniProtKB">
        <authorList>
            <consortium name="EnsemblMetazoa"/>
        </authorList>
    </citation>
    <scope>IDENTIFICATION</scope>
    <source>
        <strain evidence="1">IAEA</strain>
    </source>
</reference>
<organism evidence="1 2">
    <name type="scientific">Glossina pallidipes</name>
    <name type="common">Tsetse fly</name>
    <dbReference type="NCBI Taxonomy" id="7398"/>
    <lineage>
        <taxon>Eukaryota</taxon>
        <taxon>Metazoa</taxon>
        <taxon>Ecdysozoa</taxon>
        <taxon>Arthropoda</taxon>
        <taxon>Hexapoda</taxon>
        <taxon>Insecta</taxon>
        <taxon>Pterygota</taxon>
        <taxon>Neoptera</taxon>
        <taxon>Endopterygota</taxon>
        <taxon>Diptera</taxon>
        <taxon>Brachycera</taxon>
        <taxon>Muscomorpha</taxon>
        <taxon>Hippoboscoidea</taxon>
        <taxon>Glossinidae</taxon>
        <taxon>Glossina</taxon>
    </lineage>
</organism>
<protein>
    <submittedName>
        <fullName evidence="1">Uncharacterized protein</fullName>
    </submittedName>
</protein>
<evidence type="ECO:0000313" key="2">
    <source>
        <dbReference type="Proteomes" id="UP000092445"/>
    </source>
</evidence>
<accession>A0A1A9Z615</accession>
<dbReference type="VEuPathDB" id="VectorBase:GPAI004962"/>
<reference evidence="2" key="1">
    <citation type="submission" date="2014-03" db="EMBL/GenBank/DDBJ databases">
        <authorList>
            <person name="Aksoy S."/>
            <person name="Warren W."/>
            <person name="Wilson R.K."/>
        </authorList>
    </citation>
    <scope>NUCLEOTIDE SEQUENCE [LARGE SCALE GENOMIC DNA]</scope>
    <source>
        <strain evidence="2">IAEA</strain>
    </source>
</reference>
<dbReference type="AlphaFoldDB" id="A0A1A9Z615"/>
<dbReference type="EnsemblMetazoa" id="GPAI004962-RA">
    <property type="protein sequence ID" value="GPAI004962-PA"/>
    <property type="gene ID" value="GPAI004962"/>
</dbReference>
<proteinExistence type="predicted"/>
<name>A0A1A9Z615_GLOPL</name>
<sequence>MKKSNIQQDVEDTHESGISTIIINHQPNLLQVTSNNVTNTGVANAALTSAVEDTIDENNMKGGSISSIDNTSTVSASSTVHPTNASNTKAENRNFDILQNFAENAGNVALKSHQLFFLSI</sequence>
<evidence type="ECO:0000313" key="1">
    <source>
        <dbReference type="EnsemblMetazoa" id="GPAI004962-PA"/>
    </source>
</evidence>